<accession>A0A6J7WKM5</accession>
<dbReference type="EMBL" id="LR798263">
    <property type="protein sequence ID" value="CAB5218601.1"/>
    <property type="molecule type" value="Genomic_DNA"/>
</dbReference>
<evidence type="ECO:0000256" key="1">
    <source>
        <dbReference type="SAM" id="Phobius"/>
    </source>
</evidence>
<gene>
    <name evidence="2" type="ORF">UFOVP216_36</name>
</gene>
<proteinExistence type="predicted"/>
<feature type="transmembrane region" description="Helical" evidence="1">
    <location>
        <begin position="6"/>
        <end position="26"/>
    </location>
</feature>
<keyword evidence="1" id="KW-0812">Transmembrane</keyword>
<name>A0A6J7WKM5_9CAUD</name>
<evidence type="ECO:0000313" key="2">
    <source>
        <dbReference type="EMBL" id="CAB5218601.1"/>
    </source>
</evidence>
<reference evidence="2" key="1">
    <citation type="submission" date="2020-05" db="EMBL/GenBank/DDBJ databases">
        <authorList>
            <person name="Chiriac C."/>
            <person name="Salcher M."/>
            <person name="Ghai R."/>
            <person name="Kavagutti S V."/>
        </authorList>
    </citation>
    <scope>NUCLEOTIDE SEQUENCE</scope>
</reference>
<keyword evidence="1" id="KW-0472">Membrane</keyword>
<keyword evidence="1" id="KW-1133">Transmembrane helix</keyword>
<protein>
    <submittedName>
        <fullName evidence="2">Uncharacterized protein</fullName>
    </submittedName>
</protein>
<organism evidence="2">
    <name type="scientific">uncultured Caudovirales phage</name>
    <dbReference type="NCBI Taxonomy" id="2100421"/>
    <lineage>
        <taxon>Viruses</taxon>
        <taxon>Duplodnaviria</taxon>
        <taxon>Heunggongvirae</taxon>
        <taxon>Uroviricota</taxon>
        <taxon>Caudoviricetes</taxon>
        <taxon>Peduoviridae</taxon>
        <taxon>Maltschvirus</taxon>
        <taxon>Maltschvirus maltsch</taxon>
    </lineage>
</organism>
<feature type="transmembrane region" description="Helical" evidence="1">
    <location>
        <begin position="68"/>
        <end position="86"/>
    </location>
</feature>
<sequence>MREALHDLGINIGMSVAGLFGSILMIGKDTKMDLRKSITSIFAGVASANYLTPVASDLFSVTKVNYQFSIAFLLGFLGLKGVELMLSKVLKDKPIQKKTIAKKPRKKVKK</sequence>